<dbReference type="Proteomes" id="UP000054721">
    <property type="component" value="Unassembled WGS sequence"/>
</dbReference>
<keyword evidence="1" id="KW-0472">Membrane</keyword>
<evidence type="ECO:0000313" key="3">
    <source>
        <dbReference type="Proteomes" id="UP000054721"/>
    </source>
</evidence>
<sequence length="79" mass="9293">MYLRYPRSEICIFLQIVFENLFIFILLALLNRLVIKNLLVPALHQKKKLSFTALTGIHAEMMPLSFEQPRNQNMIIAYV</sequence>
<keyword evidence="3" id="KW-1185">Reference proteome</keyword>
<protein>
    <submittedName>
        <fullName evidence="2">Uncharacterized protein</fullName>
    </submittedName>
</protein>
<keyword evidence="1" id="KW-1133">Transmembrane helix</keyword>
<gene>
    <name evidence="2" type="ORF">T02_14791</name>
</gene>
<dbReference type="AlphaFoldDB" id="A0A0V1LBN7"/>
<proteinExistence type="predicted"/>
<organism evidence="2 3">
    <name type="scientific">Trichinella nativa</name>
    <dbReference type="NCBI Taxonomy" id="6335"/>
    <lineage>
        <taxon>Eukaryota</taxon>
        <taxon>Metazoa</taxon>
        <taxon>Ecdysozoa</taxon>
        <taxon>Nematoda</taxon>
        <taxon>Enoplea</taxon>
        <taxon>Dorylaimia</taxon>
        <taxon>Trichinellida</taxon>
        <taxon>Trichinellidae</taxon>
        <taxon>Trichinella</taxon>
    </lineage>
</organism>
<evidence type="ECO:0000313" key="2">
    <source>
        <dbReference type="EMBL" id="KRZ56955.1"/>
    </source>
</evidence>
<dbReference type="EMBL" id="JYDW01000083">
    <property type="protein sequence ID" value="KRZ56955.1"/>
    <property type="molecule type" value="Genomic_DNA"/>
</dbReference>
<name>A0A0V1LBN7_9BILA</name>
<feature type="transmembrane region" description="Helical" evidence="1">
    <location>
        <begin position="12"/>
        <end position="30"/>
    </location>
</feature>
<comment type="caution">
    <text evidence="2">The sequence shown here is derived from an EMBL/GenBank/DDBJ whole genome shotgun (WGS) entry which is preliminary data.</text>
</comment>
<reference evidence="2 3" key="1">
    <citation type="submission" date="2015-05" db="EMBL/GenBank/DDBJ databases">
        <title>Evolution of Trichinella species and genotypes.</title>
        <authorList>
            <person name="Korhonen P.K."/>
            <person name="Edoardo P."/>
            <person name="Giuseppe L.R."/>
            <person name="Gasser R.B."/>
        </authorList>
    </citation>
    <scope>NUCLEOTIDE SEQUENCE [LARGE SCALE GENOMIC DNA]</scope>
    <source>
        <strain evidence="2">ISS10</strain>
    </source>
</reference>
<keyword evidence="1" id="KW-0812">Transmembrane</keyword>
<evidence type="ECO:0000256" key="1">
    <source>
        <dbReference type="SAM" id="Phobius"/>
    </source>
</evidence>
<accession>A0A0V1LBN7</accession>
<dbReference type="OrthoDB" id="10505141at2759"/>